<accession>A0A077YXE7</accession>
<evidence type="ECO:0000313" key="2">
    <source>
        <dbReference type="EMBL" id="CDW52727.1"/>
    </source>
</evidence>
<evidence type="ECO:0000313" key="3">
    <source>
        <dbReference type="Proteomes" id="UP000030665"/>
    </source>
</evidence>
<feature type="compositionally biased region" description="Polar residues" evidence="1">
    <location>
        <begin position="31"/>
        <end position="47"/>
    </location>
</feature>
<name>A0A077YXE7_TRITR</name>
<sequence>MTASGWAAAAESEREHVSGKKVLQDVHHSGAATTNPSEPDELNSNWSRKAVAVSARRTGMRVEQRRKKNATSVAMHGDRFSLRSIDRDTCQCITYLLK</sequence>
<feature type="region of interest" description="Disordered" evidence="1">
    <location>
        <begin position="1"/>
        <end position="47"/>
    </location>
</feature>
<reference evidence="2" key="1">
    <citation type="submission" date="2014-01" db="EMBL/GenBank/DDBJ databases">
        <authorList>
            <person name="Aslett M."/>
        </authorList>
    </citation>
    <scope>NUCLEOTIDE SEQUENCE</scope>
</reference>
<evidence type="ECO:0000256" key="1">
    <source>
        <dbReference type="SAM" id="MobiDB-lite"/>
    </source>
</evidence>
<keyword evidence="3" id="KW-1185">Reference proteome</keyword>
<dbReference type="Proteomes" id="UP000030665">
    <property type="component" value="Unassembled WGS sequence"/>
</dbReference>
<protein>
    <submittedName>
        <fullName evidence="2">Uncharacterized protein</fullName>
    </submittedName>
</protein>
<gene>
    <name evidence="2" type="ORF">TTRE_0000098901</name>
</gene>
<feature type="compositionally biased region" description="Basic and acidic residues" evidence="1">
    <location>
        <begin position="11"/>
        <end position="28"/>
    </location>
</feature>
<organism evidence="2 3">
    <name type="scientific">Trichuris trichiura</name>
    <name type="common">Whipworm</name>
    <name type="synonym">Trichocephalus trichiurus</name>
    <dbReference type="NCBI Taxonomy" id="36087"/>
    <lineage>
        <taxon>Eukaryota</taxon>
        <taxon>Metazoa</taxon>
        <taxon>Ecdysozoa</taxon>
        <taxon>Nematoda</taxon>
        <taxon>Enoplea</taxon>
        <taxon>Dorylaimia</taxon>
        <taxon>Trichinellida</taxon>
        <taxon>Trichuridae</taxon>
        <taxon>Trichuris</taxon>
    </lineage>
</organism>
<reference evidence="2" key="2">
    <citation type="submission" date="2014-03" db="EMBL/GenBank/DDBJ databases">
        <title>The whipworm genome and dual-species transcriptomics of an intimate host-pathogen interaction.</title>
        <authorList>
            <person name="Foth B.J."/>
            <person name="Tsai I.J."/>
            <person name="Reid A.J."/>
            <person name="Bancroft A.J."/>
            <person name="Nichol S."/>
            <person name="Tracey A."/>
            <person name="Holroyd N."/>
            <person name="Cotton J.A."/>
            <person name="Stanley E.J."/>
            <person name="Zarowiecki M."/>
            <person name="Liu J.Z."/>
            <person name="Huckvale T."/>
            <person name="Cooper P.J."/>
            <person name="Grencis R.K."/>
            <person name="Berriman M."/>
        </authorList>
    </citation>
    <scope>NUCLEOTIDE SEQUENCE [LARGE SCALE GENOMIC DNA]</scope>
</reference>
<dbReference type="EMBL" id="HG805830">
    <property type="protein sequence ID" value="CDW52727.1"/>
    <property type="molecule type" value="Genomic_DNA"/>
</dbReference>
<dbReference type="AlphaFoldDB" id="A0A077YXE7"/>
<proteinExistence type="predicted"/>